<dbReference type="SUPFAM" id="SSF81321">
    <property type="entry name" value="Family A G protein-coupled receptor-like"/>
    <property type="match status" value="1"/>
</dbReference>
<evidence type="ECO:0000313" key="12">
    <source>
        <dbReference type="EMBL" id="MFD1721273.1"/>
    </source>
</evidence>
<feature type="transmembrane region" description="Helical" evidence="11">
    <location>
        <begin position="232"/>
        <end position="252"/>
    </location>
</feature>
<evidence type="ECO:0000256" key="4">
    <source>
        <dbReference type="ARBA" id="ARBA00022606"/>
    </source>
</evidence>
<evidence type="ECO:0000256" key="8">
    <source>
        <dbReference type="ARBA" id="ARBA00022991"/>
    </source>
</evidence>
<evidence type="ECO:0000256" key="5">
    <source>
        <dbReference type="ARBA" id="ARBA00022692"/>
    </source>
</evidence>
<keyword evidence="9 11" id="KW-0472">Membrane</keyword>
<dbReference type="PANTHER" id="PTHR28286">
    <property type="match status" value="1"/>
</dbReference>
<keyword evidence="10" id="KW-0675">Receptor</keyword>
<keyword evidence="4" id="KW-0716">Sensory transduction</keyword>
<evidence type="ECO:0000256" key="1">
    <source>
        <dbReference type="ARBA" id="ARBA00004141"/>
    </source>
</evidence>
<feature type="transmembrane region" description="Helical" evidence="11">
    <location>
        <begin position="134"/>
        <end position="154"/>
    </location>
</feature>
<keyword evidence="13" id="KW-1185">Reference proteome</keyword>
<keyword evidence="8" id="KW-0157">Chromophore</keyword>
<gene>
    <name evidence="12" type="ORF">ACFSBI_06895</name>
</gene>
<dbReference type="RefSeq" id="WP_377933361.1">
    <property type="nucleotide sequence ID" value="NZ_JBHUEA010000008.1"/>
</dbReference>
<feature type="transmembrane region" description="Helical" evidence="11">
    <location>
        <begin position="107"/>
        <end position="127"/>
    </location>
</feature>
<evidence type="ECO:0000313" key="13">
    <source>
        <dbReference type="Proteomes" id="UP001597347"/>
    </source>
</evidence>
<feature type="transmembrane region" description="Helical" evidence="11">
    <location>
        <begin position="203"/>
        <end position="220"/>
    </location>
</feature>
<dbReference type="Proteomes" id="UP001597347">
    <property type="component" value="Unassembled WGS sequence"/>
</dbReference>
<comment type="similarity">
    <text evidence="2">Belongs to the archaeal/bacterial/fungal opsin family.</text>
</comment>
<evidence type="ECO:0000256" key="2">
    <source>
        <dbReference type="ARBA" id="ARBA00008130"/>
    </source>
</evidence>
<dbReference type="Gene3D" id="1.20.1070.10">
    <property type="entry name" value="Rhodopsin 7-helix transmembrane proteins"/>
    <property type="match status" value="1"/>
</dbReference>
<dbReference type="PROSITE" id="PS00950">
    <property type="entry name" value="BACTERIAL_OPSIN_1"/>
    <property type="match status" value="1"/>
</dbReference>
<feature type="transmembrane region" description="Helical" evidence="11">
    <location>
        <begin position="24"/>
        <end position="45"/>
    </location>
</feature>
<keyword evidence="5 11" id="KW-0812">Transmembrane</keyword>
<evidence type="ECO:0000256" key="3">
    <source>
        <dbReference type="ARBA" id="ARBA00022543"/>
    </source>
</evidence>
<feature type="transmembrane region" description="Helical" evidence="11">
    <location>
        <begin position="160"/>
        <end position="182"/>
    </location>
</feature>
<organism evidence="12 13">
    <name type="scientific">Amnibacterium endophyticum</name>
    <dbReference type="NCBI Taxonomy" id="2109337"/>
    <lineage>
        <taxon>Bacteria</taxon>
        <taxon>Bacillati</taxon>
        <taxon>Actinomycetota</taxon>
        <taxon>Actinomycetes</taxon>
        <taxon>Micrococcales</taxon>
        <taxon>Microbacteriaceae</taxon>
        <taxon>Amnibacterium</taxon>
    </lineage>
</organism>
<keyword evidence="7 11" id="KW-1133">Transmembrane helix</keyword>
<protein>
    <submittedName>
        <fullName evidence="12">Bacteriorhodopsin</fullName>
    </submittedName>
</protein>
<dbReference type="Pfam" id="PF01036">
    <property type="entry name" value="Bac_rhodopsin"/>
    <property type="match status" value="1"/>
</dbReference>
<comment type="subcellular location">
    <subcellularLocation>
        <location evidence="1">Membrane</location>
        <topology evidence="1">Multi-pass membrane protein</topology>
    </subcellularLocation>
</comment>
<evidence type="ECO:0000256" key="11">
    <source>
        <dbReference type="SAM" id="Phobius"/>
    </source>
</evidence>
<comment type="caution">
    <text evidence="12">The sequence shown here is derived from an EMBL/GenBank/DDBJ whole genome shotgun (WGS) entry which is preliminary data.</text>
</comment>
<dbReference type="EMBL" id="JBHUEA010000008">
    <property type="protein sequence ID" value="MFD1721273.1"/>
    <property type="molecule type" value="Genomic_DNA"/>
</dbReference>
<keyword evidence="3" id="KW-0600">Photoreceptor protein</keyword>
<sequence>MNHPVLAAVVPPWQATLNLSERTLIYYFLVIAGLALLAMLLRTAIGIKEVSAKYRPSIFAGIGVVAIAFVSYVVLAIKFDVGYTQQGDLFVPNGNAIWSWAPRYMDWSITVPLLIVELIGVSALTGLAARRMRVIGVASAILMIFTGYLGGVVIDDGSSMTALLWWGIISSVFFAVLYGVVIRTVMKSMPSLPGAARPTFRNAGILLLVIWFAYPIVFGFQGWTSGGASATALQVTLSAADIIAKVGFGLMIHKVAKLRTAADVAAGIDIHPETIWADQNKQADAVAPASIHLEHADHEQLAGQRLQ</sequence>
<evidence type="ECO:0000256" key="6">
    <source>
        <dbReference type="ARBA" id="ARBA00022925"/>
    </source>
</evidence>
<feature type="transmembrane region" description="Helical" evidence="11">
    <location>
        <begin position="57"/>
        <end position="77"/>
    </location>
</feature>
<dbReference type="SMART" id="SM01021">
    <property type="entry name" value="Bac_rhodopsin"/>
    <property type="match status" value="1"/>
</dbReference>
<keyword evidence="6" id="KW-0681">Retinal protein</keyword>
<name>A0ABW4LEU0_9MICO</name>
<reference evidence="13" key="1">
    <citation type="journal article" date="2019" name="Int. J. Syst. Evol. Microbiol.">
        <title>The Global Catalogue of Microorganisms (GCM) 10K type strain sequencing project: providing services to taxonomists for standard genome sequencing and annotation.</title>
        <authorList>
            <consortium name="The Broad Institute Genomics Platform"/>
            <consortium name="The Broad Institute Genome Sequencing Center for Infectious Disease"/>
            <person name="Wu L."/>
            <person name="Ma J."/>
        </authorList>
    </citation>
    <scope>NUCLEOTIDE SEQUENCE [LARGE SCALE GENOMIC DNA]</scope>
    <source>
        <strain evidence="13">CGMCC 1.12471</strain>
    </source>
</reference>
<dbReference type="InterPro" id="IPR018229">
    <property type="entry name" value="Rhodopsin_retinal_BS"/>
</dbReference>
<accession>A0ABW4LEU0</accession>
<evidence type="ECO:0000256" key="7">
    <source>
        <dbReference type="ARBA" id="ARBA00022989"/>
    </source>
</evidence>
<evidence type="ECO:0000256" key="9">
    <source>
        <dbReference type="ARBA" id="ARBA00023136"/>
    </source>
</evidence>
<evidence type="ECO:0000256" key="10">
    <source>
        <dbReference type="ARBA" id="ARBA00023170"/>
    </source>
</evidence>
<dbReference type="PRINTS" id="PR00251">
    <property type="entry name" value="BACTRLOPSIN"/>
</dbReference>
<dbReference type="InterPro" id="IPR001425">
    <property type="entry name" value="Arc/bac/fun_rhodopsins"/>
</dbReference>
<proteinExistence type="inferred from homology"/>
<dbReference type="PANTHER" id="PTHR28286:SF2">
    <property type="entry name" value="BACTERIORHODOPSIN _OPSIN, NOPA (EUROFUNG)"/>
    <property type="match status" value="1"/>
</dbReference>